<evidence type="ECO:0000313" key="1">
    <source>
        <dbReference type="EMBL" id="KAF9651452.1"/>
    </source>
</evidence>
<comment type="caution">
    <text evidence="1">The sequence shown here is derived from an EMBL/GenBank/DDBJ whole genome shotgun (WGS) entry which is preliminary data.</text>
</comment>
<accession>A0ACB6ZP88</accession>
<reference evidence="1" key="2">
    <citation type="journal article" date="2020" name="Nat. Commun.">
        <title>Large-scale genome sequencing of mycorrhizal fungi provides insights into the early evolution of symbiotic traits.</title>
        <authorList>
            <person name="Miyauchi S."/>
            <person name="Kiss E."/>
            <person name="Kuo A."/>
            <person name="Drula E."/>
            <person name="Kohler A."/>
            <person name="Sanchez-Garcia M."/>
            <person name="Morin E."/>
            <person name="Andreopoulos B."/>
            <person name="Barry K.W."/>
            <person name="Bonito G."/>
            <person name="Buee M."/>
            <person name="Carver A."/>
            <person name="Chen C."/>
            <person name="Cichocki N."/>
            <person name="Clum A."/>
            <person name="Culley D."/>
            <person name="Crous P.W."/>
            <person name="Fauchery L."/>
            <person name="Girlanda M."/>
            <person name="Hayes R.D."/>
            <person name="Keri Z."/>
            <person name="LaButti K."/>
            <person name="Lipzen A."/>
            <person name="Lombard V."/>
            <person name="Magnuson J."/>
            <person name="Maillard F."/>
            <person name="Murat C."/>
            <person name="Nolan M."/>
            <person name="Ohm R.A."/>
            <person name="Pangilinan J."/>
            <person name="Pereira M.F."/>
            <person name="Perotto S."/>
            <person name="Peter M."/>
            <person name="Pfister S."/>
            <person name="Riley R."/>
            <person name="Sitrit Y."/>
            <person name="Stielow J.B."/>
            <person name="Szollosi G."/>
            <person name="Zifcakova L."/>
            <person name="Stursova M."/>
            <person name="Spatafora J.W."/>
            <person name="Tedersoo L."/>
            <person name="Vaario L.M."/>
            <person name="Yamada A."/>
            <person name="Yan M."/>
            <person name="Wang P."/>
            <person name="Xu J."/>
            <person name="Bruns T."/>
            <person name="Baldrian P."/>
            <person name="Vilgalys R."/>
            <person name="Dunand C."/>
            <person name="Henrissat B."/>
            <person name="Grigoriev I.V."/>
            <person name="Hibbett D."/>
            <person name="Nagy L.G."/>
            <person name="Martin F.M."/>
        </authorList>
    </citation>
    <scope>NUCLEOTIDE SEQUENCE</scope>
    <source>
        <strain evidence="1">P2</strain>
    </source>
</reference>
<reference evidence="1" key="1">
    <citation type="submission" date="2019-10" db="EMBL/GenBank/DDBJ databases">
        <authorList>
            <consortium name="DOE Joint Genome Institute"/>
            <person name="Kuo A."/>
            <person name="Miyauchi S."/>
            <person name="Kiss E."/>
            <person name="Drula E."/>
            <person name="Kohler A."/>
            <person name="Sanchez-Garcia M."/>
            <person name="Andreopoulos B."/>
            <person name="Barry K.W."/>
            <person name="Bonito G."/>
            <person name="Buee M."/>
            <person name="Carver A."/>
            <person name="Chen C."/>
            <person name="Cichocki N."/>
            <person name="Clum A."/>
            <person name="Culley D."/>
            <person name="Crous P.W."/>
            <person name="Fauchery L."/>
            <person name="Girlanda M."/>
            <person name="Hayes R."/>
            <person name="Keri Z."/>
            <person name="Labutti K."/>
            <person name="Lipzen A."/>
            <person name="Lombard V."/>
            <person name="Magnuson J."/>
            <person name="Maillard F."/>
            <person name="Morin E."/>
            <person name="Murat C."/>
            <person name="Nolan M."/>
            <person name="Ohm R."/>
            <person name="Pangilinan J."/>
            <person name="Pereira M."/>
            <person name="Perotto S."/>
            <person name="Peter M."/>
            <person name="Riley R."/>
            <person name="Sitrit Y."/>
            <person name="Stielow B."/>
            <person name="Szollosi G."/>
            <person name="Zifcakova L."/>
            <person name="Stursova M."/>
            <person name="Spatafora J.W."/>
            <person name="Tedersoo L."/>
            <person name="Vaario L.-M."/>
            <person name="Yamada A."/>
            <person name="Yan M."/>
            <person name="Wang P."/>
            <person name="Xu J."/>
            <person name="Bruns T."/>
            <person name="Baldrian P."/>
            <person name="Vilgalys R."/>
            <person name="Henrissat B."/>
            <person name="Grigoriev I.V."/>
            <person name="Hibbett D."/>
            <person name="Nagy L.G."/>
            <person name="Martin F.M."/>
        </authorList>
    </citation>
    <scope>NUCLEOTIDE SEQUENCE</scope>
    <source>
        <strain evidence="1">P2</strain>
    </source>
</reference>
<keyword evidence="2" id="KW-1185">Reference proteome</keyword>
<dbReference type="EMBL" id="MU117975">
    <property type="protein sequence ID" value="KAF9651452.1"/>
    <property type="molecule type" value="Genomic_DNA"/>
</dbReference>
<gene>
    <name evidence="1" type="ORF">BDM02DRAFT_731172</name>
</gene>
<proteinExistence type="predicted"/>
<name>A0ACB6ZP88_THEGA</name>
<dbReference type="Proteomes" id="UP000886501">
    <property type="component" value="Unassembled WGS sequence"/>
</dbReference>
<evidence type="ECO:0000313" key="2">
    <source>
        <dbReference type="Proteomes" id="UP000886501"/>
    </source>
</evidence>
<sequence length="151" mass="16636">MCFRSRCPKTTCLSSDSRAILCERLSGNLPLPVVFGTLRQTLSTAQPSFVRVSRSTNWECIRRPVGFVYPNSTADVYPLNLIIETKLGDFPSVPAIPTRPNRIEVIPPRLSAQRFSSSIKSSAIKGSKGAGVSVREKTKESTIKRKGCQVH</sequence>
<organism evidence="1 2">
    <name type="scientific">Thelephora ganbajun</name>
    <name type="common">Ganba fungus</name>
    <dbReference type="NCBI Taxonomy" id="370292"/>
    <lineage>
        <taxon>Eukaryota</taxon>
        <taxon>Fungi</taxon>
        <taxon>Dikarya</taxon>
        <taxon>Basidiomycota</taxon>
        <taxon>Agaricomycotina</taxon>
        <taxon>Agaricomycetes</taxon>
        <taxon>Thelephorales</taxon>
        <taxon>Thelephoraceae</taxon>
        <taxon>Thelephora</taxon>
    </lineage>
</organism>
<protein>
    <submittedName>
        <fullName evidence="1">Uncharacterized protein</fullName>
    </submittedName>
</protein>